<accession>A0A2N0NU01</accession>
<organism evidence="1 2">
    <name type="scientific">Rhizophagus irregularis</name>
    <dbReference type="NCBI Taxonomy" id="588596"/>
    <lineage>
        <taxon>Eukaryota</taxon>
        <taxon>Fungi</taxon>
        <taxon>Fungi incertae sedis</taxon>
        <taxon>Mucoromycota</taxon>
        <taxon>Glomeromycotina</taxon>
        <taxon>Glomeromycetes</taxon>
        <taxon>Glomerales</taxon>
        <taxon>Glomeraceae</taxon>
        <taxon>Rhizophagus</taxon>
    </lineage>
</organism>
<dbReference type="VEuPathDB" id="FungiDB:RhiirA1_533649"/>
<reference evidence="1 2" key="1">
    <citation type="submission" date="2016-04" db="EMBL/GenBank/DDBJ databases">
        <title>Genome analyses suggest a sexual origin of heterokaryosis in a supposedly ancient asexual fungus.</title>
        <authorList>
            <person name="Ropars J."/>
            <person name="Sedzielewska K."/>
            <person name="Noel J."/>
            <person name="Charron P."/>
            <person name="Farinelli L."/>
            <person name="Marton T."/>
            <person name="Kruger M."/>
            <person name="Pelin A."/>
            <person name="Brachmann A."/>
            <person name="Corradi N."/>
        </authorList>
    </citation>
    <scope>NUCLEOTIDE SEQUENCE [LARGE SCALE GENOMIC DNA]</scope>
    <source>
        <strain evidence="1 2">A5</strain>
    </source>
</reference>
<dbReference type="InterPro" id="IPR031248">
    <property type="entry name" value="RNF213"/>
</dbReference>
<dbReference type="Gene3D" id="3.40.50.300">
    <property type="entry name" value="P-loop containing nucleotide triphosphate hydrolases"/>
    <property type="match status" value="1"/>
</dbReference>
<comment type="caution">
    <text evidence="1">The sequence shown here is derived from an EMBL/GenBank/DDBJ whole genome shotgun (WGS) entry which is preliminary data.</text>
</comment>
<evidence type="ECO:0000313" key="2">
    <source>
        <dbReference type="Proteomes" id="UP000232722"/>
    </source>
</evidence>
<reference evidence="1 2" key="2">
    <citation type="submission" date="2017-09" db="EMBL/GenBank/DDBJ databases">
        <title>Extensive intraspecific genome diversity in a model arbuscular mycorrhizal fungus.</title>
        <authorList>
            <person name="Chen E.C."/>
            <person name="Morin E."/>
            <person name="Beaudet D."/>
            <person name="Noel J."/>
            <person name="Ndikumana S."/>
            <person name="Charron P."/>
            <person name="St-Onge C."/>
            <person name="Giorgi J."/>
            <person name="Grigoriev I.V."/>
            <person name="Roux C."/>
            <person name="Martin F.M."/>
            <person name="Corradi N."/>
        </authorList>
    </citation>
    <scope>NUCLEOTIDE SEQUENCE [LARGE SCALE GENOMIC DNA]</scope>
    <source>
        <strain evidence="1 2">A5</strain>
    </source>
</reference>
<proteinExistence type="predicted"/>
<dbReference type="EMBL" id="LLXJ01002835">
    <property type="protein sequence ID" value="PKB98060.1"/>
    <property type="molecule type" value="Genomic_DNA"/>
</dbReference>
<name>A0A2N0NU01_9GLOM</name>
<dbReference type="SUPFAM" id="SSF52540">
    <property type="entry name" value="P-loop containing nucleoside triphosphate hydrolases"/>
    <property type="match status" value="1"/>
</dbReference>
<dbReference type="PANTHER" id="PTHR22605:SF1">
    <property type="entry name" value="RZ-TYPE DOMAIN-CONTAINING PROTEIN"/>
    <property type="match status" value="1"/>
</dbReference>
<dbReference type="PANTHER" id="PTHR22605">
    <property type="entry name" value="RZ-TYPE DOMAIN-CONTAINING PROTEIN"/>
    <property type="match status" value="1"/>
</dbReference>
<protein>
    <submittedName>
        <fullName evidence="1">Uncharacterized protein</fullName>
    </submittedName>
</protein>
<evidence type="ECO:0000313" key="1">
    <source>
        <dbReference type="EMBL" id="PKB98060.1"/>
    </source>
</evidence>
<feature type="non-terminal residue" evidence="1">
    <location>
        <position position="1727"/>
    </location>
</feature>
<sequence length="1727" mass="201965">MNDWFTPYPGSRLYNEIQITFHVHLPEGVDKIGQPVVLGNRKELGSWGNPIVKLRQQNLTYWKSDLITISLYKPNFFHIIRVELIQYKYAVHIVPSMFSKGNEKIVFEGLEESFQDCRTLDIERDNQFDIWNSNHQYSLYAIHDFAFVDYIYNSIKGSNLKDKVMEYQHLLSLYNYRTIRASSLDFIFSHIGDKFKEKRLFLCLILGYYISREKGTFHELPVSFQSKLLLNALESYNQETLLSNTKDLMYTAILVLVRHNAFQMQFDWSVIFTISAEIDPNYTFIDQLKTLKYSSENLAKFVQIIGPYIENIEPQVYIKVAKWSIQLCHNTNSLFKLWSDVLLRNSKLDKTIFRCFIEQVRKIISHDDDDAVALESRFIKLPIGYRYDLSEVFQSRTLFLLENSSKEWTKKNIAAIKRLLLSLNWCDEQFVKSLELISKSYILELLNIFPELLDNWFRSDFSDKEKKIPNICTTWIKNLSSKLYASSSLNESKFIFLIFQQLERIHPLLGYRINIWQGLTDTAMKIVKECLEIHIFAATILIVTLDQDDVKKLFLNLIKEILNKTVRQASDELLHNIFVICSHKGEILEVPNSMSEDILYHIMTILQNQSSAFTSSQHHHLNILKAGKFWDAILFADGNVSKLNSHPFIKRIGGSINELGLLFVEKMIDMQLLQQLLVYSDKRLFTYFCSASKKNFLGDIIVFRAITVTRDEIAKIRKLYNNYRFRNAILLTFYTEFCPVAQVTDEDAAATKVEYIAQKLIPIVFDKYNALYKRLEEWGKLKCSEAYLLWRNVTDINSELDLIEDCEMSERLLKTLVNFSKWIERLEKLEKVVEIFGVQHNDDDWLSKSIRNLKDDSMELEKTNNLFDYLDKNLIKVNQDCWELIKELSNADDLIGFLKKISKHDIKILFNDVNDHSDEKLTQLSLLVQVNQFLFPILDKNKETISDFLEELLHIVEKDHTLGEKIALYTKEKIKNAVLNGTYTFARDVKGKCMVFLEYSSKSNVKYNLNEMLDLRRRALLIDESIISKIIIDKEEEVSKNVLDEFIHQVDVVQEIINTASMLMQIGHLCYRKFEKKLQGTNNMEDYRKFLDDELEKCKAQLPSHGDVQGILNGFKDHYEILCEIGNELEKIFRNTPKQLRKIKNTGQREIITKGKLFVATYTDKIQVPNTIMSLYASYGYYPEPWQILICTSSTTMEELKIFIKRSFYASSNGYENSLFCIVNLEILDLEFQYNFINHIKIMQLEYKNEDYLLTLLCYRKSEMSNYILDQFSLEAQEINELNANTLQEVYQELFTNITCISSDLSGQGKTEWIKEVSYSKQKIPLSFLISDNMNLKYLVNKLKACKLKQIQSLHINILSADYPEEVNLFLFELLTFKLVSYNNVIVSIPDTFIFIEISSSANQDLLRYLPILRFSHHKYLNWNIENFRVSQEITSPIQIVCHYLKLYDLEKIDTEENLGHDIKYPLPEEFCQHLIMKYFLNKSDKYILSFKCIEIFVNILADQLIRFLSSQYFTINDLKLNLKEANIGSTIIKSLLSTSKDFVIQSIKTKSAQFKSLTPEYENKINQFDNSNYNIYFFNPYTLSSYILYNNKNEVPDNIKLLLNGQELEDYNTMTTTELLIKLETIARRSNEELNFPEYALTTDNLMKMALILLRVRANIPVVICGEAGCSKTSLITYLAMIVEVQLCTLNLHAGIDEETIMIFINDTLKKAEKGETWILLDEINT</sequence>
<dbReference type="GO" id="GO:0004842">
    <property type="term" value="F:ubiquitin-protein transferase activity"/>
    <property type="evidence" value="ECO:0007669"/>
    <property type="project" value="InterPro"/>
</dbReference>
<dbReference type="Proteomes" id="UP000232722">
    <property type="component" value="Unassembled WGS sequence"/>
</dbReference>
<dbReference type="InterPro" id="IPR027417">
    <property type="entry name" value="P-loop_NTPase"/>
</dbReference>
<gene>
    <name evidence="1" type="ORF">RhiirA5_506356</name>
</gene>
<dbReference type="GO" id="GO:0016887">
    <property type="term" value="F:ATP hydrolysis activity"/>
    <property type="evidence" value="ECO:0007669"/>
    <property type="project" value="InterPro"/>
</dbReference>
<dbReference type="VEuPathDB" id="FungiDB:FUN_012278"/>